<dbReference type="GO" id="GO:0016887">
    <property type="term" value="F:ATP hydrolysis activity"/>
    <property type="evidence" value="ECO:0007669"/>
    <property type="project" value="InterPro"/>
</dbReference>
<evidence type="ECO:0000259" key="4">
    <source>
        <dbReference type="PROSITE" id="PS50893"/>
    </source>
</evidence>
<dbReference type="InterPro" id="IPR003439">
    <property type="entry name" value="ABC_transporter-like_ATP-bd"/>
</dbReference>
<accession>A0A7V4TYW2</accession>
<comment type="caution">
    <text evidence="5">The sequence shown here is derived from an EMBL/GenBank/DDBJ whole genome shotgun (WGS) entry which is preliminary data.</text>
</comment>
<evidence type="ECO:0000256" key="3">
    <source>
        <dbReference type="ARBA" id="ARBA00022840"/>
    </source>
</evidence>
<keyword evidence="1" id="KW-0813">Transport</keyword>
<dbReference type="Gene3D" id="3.40.50.300">
    <property type="entry name" value="P-loop containing nucleotide triphosphate hydrolases"/>
    <property type="match status" value="1"/>
</dbReference>
<keyword evidence="3 5" id="KW-0067">ATP-binding</keyword>
<reference evidence="5" key="1">
    <citation type="journal article" date="2020" name="mSystems">
        <title>Genome- and Community-Level Interaction Insights into Carbon Utilization and Element Cycling Functions of Hydrothermarchaeota in Hydrothermal Sediment.</title>
        <authorList>
            <person name="Zhou Z."/>
            <person name="Liu Y."/>
            <person name="Xu W."/>
            <person name="Pan J."/>
            <person name="Luo Z.H."/>
            <person name="Li M."/>
        </authorList>
    </citation>
    <scope>NUCLEOTIDE SEQUENCE [LARGE SCALE GENOMIC DNA]</scope>
    <source>
        <strain evidence="5">HyVt-577</strain>
    </source>
</reference>
<dbReference type="PROSITE" id="PS50893">
    <property type="entry name" value="ABC_TRANSPORTER_2"/>
    <property type="match status" value="1"/>
</dbReference>
<feature type="domain" description="ABC transporter" evidence="4">
    <location>
        <begin position="7"/>
        <end position="231"/>
    </location>
</feature>
<dbReference type="SUPFAM" id="SSF52540">
    <property type="entry name" value="P-loop containing nucleoside triphosphate hydrolases"/>
    <property type="match status" value="1"/>
</dbReference>
<name>A0A7V4TYW2_CALAY</name>
<dbReference type="InterPro" id="IPR015854">
    <property type="entry name" value="ABC_transpr_LolD-like"/>
</dbReference>
<protein>
    <submittedName>
        <fullName evidence="5">ABC transporter ATP-binding protein</fullName>
    </submittedName>
</protein>
<sequence length="232" mass="25945">MANENIIRTDRLCKIFNPGAHNEVEAVLDVDLALPQASATLIKGPSGSGKTTLLTMLGCLAKPTSGQYTCLGEAVSHWPEKFLTRFRRRHIGIVFQNFNLISGLSVFENIALPLYPDGLPFATVKERVEQLARDLKMDHRLYFKVDTLSGGEMQRVAIARALVNQPQILIADEPTAHIDSTLAKEILELFHSLNKKGLTLLIASHDPLLETHPMIDRTYCMRDGRLREHHAE</sequence>
<dbReference type="GO" id="GO:0022857">
    <property type="term" value="F:transmembrane transporter activity"/>
    <property type="evidence" value="ECO:0007669"/>
    <property type="project" value="TreeGrafter"/>
</dbReference>
<dbReference type="CDD" id="cd03255">
    <property type="entry name" value="ABC_MJ0796_LolCDE_FtsE"/>
    <property type="match status" value="1"/>
</dbReference>
<dbReference type="SMART" id="SM00382">
    <property type="entry name" value="AAA"/>
    <property type="match status" value="1"/>
</dbReference>
<dbReference type="AlphaFoldDB" id="A0A7V4TYW2"/>
<dbReference type="Proteomes" id="UP000885779">
    <property type="component" value="Unassembled WGS sequence"/>
</dbReference>
<proteinExistence type="predicted"/>
<dbReference type="Pfam" id="PF00005">
    <property type="entry name" value="ABC_tran"/>
    <property type="match status" value="1"/>
</dbReference>
<organism evidence="5">
    <name type="scientific">Caldithrix abyssi</name>
    <dbReference type="NCBI Taxonomy" id="187145"/>
    <lineage>
        <taxon>Bacteria</taxon>
        <taxon>Pseudomonadati</taxon>
        <taxon>Calditrichota</taxon>
        <taxon>Calditrichia</taxon>
        <taxon>Calditrichales</taxon>
        <taxon>Calditrichaceae</taxon>
        <taxon>Caldithrix</taxon>
    </lineage>
</organism>
<dbReference type="PROSITE" id="PS00211">
    <property type="entry name" value="ABC_TRANSPORTER_1"/>
    <property type="match status" value="1"/>
</dbReference>
<dbReference type="InterPro" id="IPR027417">
    <property type="entry name" value="P-loop_NTPase"/>
</dbReference>
<dbReference type="GO" id="GO:0005524">
    <property type="term" value="F:ATP binding"/>
    <property type="evidence" value="ECO:0007669"/>
    <property type="project" value="UniProtKB-KW"/>
</dbReference>
<dbReference type="EMBL" id="DRQG01000034">
    <property type="protein sequence ID" value="HGY54899.1"/>
    <property type="molecule type" value="Genomic_DNA"/>
</dbReference>
<keyword evidence="2" id="KW-0547">Nucleotide-binding</keyword>
<dbReference type="PANTHER" id="PTHR24220">
    <property type="entry name" value="IMPORT ATP-BINDING PROTEIN"/>
    <property type="match status" value="1"/>
</dbReference>
<evidence type="ECO:0000256" key="2">
    <source>
        <dbReference type="ARBA" id="ARBA00022741"/>
    </source>
</evidence>
<dbReference type="InterPro" id="IPR017911">
    <property type="entry name" value="MacB-like_ATP-bd"/>
</dbReference>
<dbReference type="PANTHER" id="PTHR24220:SF86">
    <property type="entry name" value="ABC TRANSPORTER ABCH.1"/>
    <property type="match status" value="1"/>
</dbReference>
<gene>
    <name evidence="5" type="ORF">ENK44_04295</name>
</gene>
<dbReference type="GO" id="GO:0005886">
    <property type="term" value="C:plasma membrane"/>
    <property type="evidence" value="ECO:0007669"/>
    <property type="project" value="TreeGrafter"/>
</dbReference>
<dbReference type="InterPro" id="IPR003593">
    <property type="entry name" value="AAA+_ATPase"/>
</dbReference>
<evidence type="ECO:0000313" key="5">
    <source>
        <dbReference type="EMBL" id="HGY54899.1"/>
    </source>
</evidence>
<evidence type="ECO:0000256" key="1">
    <source>
        <dbReference type="ARBA" id="ARBA00022448"/>
    </source>
</evidence>
<dbReference type="InterPro" id="IPR017871">
    <property type="entry name" value="ABC_transporter-like_CS"/>
</dbReference>